<feature type="region of interest" description="Disordered" evidence="1">
    <location>
        <begin position="1"/>
        <end position="27"/>
    </location>
</feature>
<reference evidence="2 3" key="1">
    <citation type="journal article" date="2018" name="Nat. Ecol. Evol.">
        <title>Pezizomycetes genomes reveal the molecular basis of ectomycorrhizal truffle lifestyle.</title>
        <authorList>
            <person name="Murat C."/>
            <person name="Payen T."/>
            <person name="Noel B."/>
            <person name="Kuo A."/>
            <person name="Morin E."/>
            <person name="Chen J."/>
            <person name="Kohler A."/>
            <person name="Krizsan K."/>
            <person name="Balestrini R."/>
            <person name="Da Silva C."/>
            <person name="Montanini B."/>
            <person name="Hainaut M."/>
            <person name="Levati E."/>
            <person name="Barry K.W."/>
            <person name="Belfiori B."/>
            <person name="Cichocki N."/>
            <person name="Clum A."/>
            <person name="Dockter R.B."/>
            <person name="Fauchery L."/>
            <person name="Guy J."/>
            <person name="Iotti M."/>
            <person name="Le Tacon F."/>
            <person name="Lindquist E.A."/>
            <person name="Lipzen A."/>
            <person name="Malagnac F."/>
            <person name="Mello A."/>
            <person name="Molinier V."/>
            <person name="Miyauchi S."/>
            <person name="Poulain J."/>
            <person name="Riccioni C."/>
            <person name="Rubini A."/>
            <person name="Sitrit Y."/>
            <person name="Splivallo R."/>
            <person name="Traeger S."/>
            <person name="Wang M."/>
            <person name="Zifcakova L."/>
            <person name="Wipf D."/>
            <person name="Zambonelli A."/>
            <person name="Paolocci F."/>
            <person name="Nowrousian M."/>
            <person name="Ottonello S."/>
            <person name="Baldrian P."/>
            <person name="Spatafora J.W."/>
            <person name="Henrissat B."/>
            <person name="Nagy L.G."/>
            <person name="Aury J.M."/>
            <person name="Wincker P."/>
            <person name="Grigoriev I.V."/>
            <person name="Bonfante P."/>
            <person name="Martin F.M."/>
        </authorList>
    </citation>
    <scope>NUCLEOTIDE SEQUENCE [LARGE SCALE GENOMIC DNA]</scope>
    <source>
        <strain evidence="2 3">RN42</strain>
    </source>
</reference>
<evidence type="ECO:0000313" key="3">
    <source>
        <dbReference type="Proteomes" id="UP000275078"/>
    </source>
</evidence>
<accession>A0A3N4I3D7</accession>
<proteinExistence type="predicted"/>
<name>A0A3N4I3D7_ASCIM</name>
<organism evidence="2 3">
    <name type="scientific">Ascobolus immersus RN42</name>
    <dbReference type="NCBI Taxonomy" id="1160509"/>
    <lineage>
        <taxon>Eukaryota</taxon>
        <taxon>Fungi</taxon>
        <taxon>Dikarya</taxon>
        <taxon>Ascomycota</taxon>
        <taxon>Pezizomycotina</taxon>
        <taxon>Pezizomycetes</taxon>
        <taxon>Pezizales</taxon>
        <taxon>Ascobolaceae</taxon>
        <taxon>Ascobolus</taxon>
    </lineage>
</organism>
<feature type="compositionally biased region" description="Basic and acidic residues" evidence="1">
    <location>
        <begin position="160"/>
        <end position="180"/>
    </location>
</feature>
<feature type="compositionally biased region" description="Polar residues" evidence="1">
    <location>
        <begin position="16"/>
        <end position="27"/>
    </location>
</feature>
<keyword evidence="3" id="KW-1185">Reference proteome</keyword>
<evidence type="ECO:0000313" key="2">
    <source>
        <dbReference type="EMBL" id="RPA80509.1"/>
    </source>
</evidence>
<gene>
    <name evidence="2" type="ORF">BJ508DRAFT_307327</name>
</gene>
<sequence>MIKDAHDRDDYEARDAQNTSIHSKTNLYRNRSKAYMNEIRHVRAEWNTRPRISRHATKTPQHGLRVMMKCNAVVRVVVGTKEKIFSTNIRNLTRFDSAQQLQEKDTYWNDFDTFQVTRHTDRVKERHESLPPVPSKEVAVGPEVASTRSCRIPPQRNKTYRKDKNQSPVRRTQDIVRDLGMDSCPHAITGRK</sequence>
<dbReference type="EMBL" id="ML119687">
    <property type="protein sequence ID" value="RPA80509.1"/>
    <property type="molecule type" value="Genomic_DNA"/>
</dbReference>
<evidence type="ECO:0000256" key="1">
    <source>
        <dbReference type="SAM" id="MobiDB-lite"/>
    </source>
</evidence>
<feature type="compositionally biased region" description="Basic and acidic residues" evidence="1">
    <location>
        <begin position="1"/>
        <end position="15"/>
    </location>
</feature>
<dbReference type="Proteomes" id="UP000275078">
    <property type="component" value="Unassembled WGS sequence"/>
</dbReference>
<dbReference type="AlphaFoldDB" id="A0A3N4I3D7"/>
<protein>
    <submittedName>
        <fullName evidence="2">Uncharacterized protein</fullName>
    </submittedName>
</protein>
<feature type="region of interest" description="Disordered" evidence="1">
    <location>
        <begin position="143"/>
        <end position="192"/>
    </location>
</feature>